<proteinExistence type="predicted"/>
<dbReference type="EC" id="5.4.99.62" evidence="2"/>
<comment type="caution">
    <text evidence="4">The sequence shown here is derived from an EMBL/GenBank/DDBJ whole genome shotgun (WGS) entry which is preliminary data.</text>
</comment>
<name>A0ABT8LF00_9BACT</name>
<keyword evidence="5" id="KW-1185">Reference proteome</keyword>
<dbReference type="SUPFAM" id="SSF102546">
    <property type="entry name" value="RbsD-like"/>
    <property type="match status" value="1"/>
</dbReference>
<protein>
    <recommendedName>
        <fullName evidence="2">D-ribose pyranase</fullName>
        <ecNumber evidence="2">5.4.99.62</ecNumber>
    </recommendedName>
</protein>
<dbReference type="EMBL" id="JAUJEB010000005">
    <property type="protein sequence ID" value="MDN5214926.1"/>
    <property type="molecule type" value="Genomic_DNA"/>
</dbReference>
<evidence type="ECO:0000313" key="4">
    <source>
        <dbReference type="EMBL" id="MDN5214926.1"/>
    </source>
</evidence>
<dbReference type="Pfam" id="PF05025">
    <property type="entry name" value="RbsD_FucU"/>
    <property type="match status" value="1"/>
</dbReference>
<keyword evidence="3" id="KW-0413">Isomerase</keyword>
<evidence type="ECO:0000256" key="1">
    <source>
        <dbReference type="ARBA" id="ARBA00000223"/>
    </source>
</evidence>
<accession>A0ABT8LF00</accession>
<gene>
    <name evidence="4" type="ORF">QQ020_22795</name>
</gene>
<evidence type="ECO:0000256" key="2">
    <source>
        <dbReference type="ARBA" id="ARBA00012862"/>
    </source>
</evidence>
<dbReference type="PROSITE" id="PS51257">
    <property type="entry name" value="PROKAR_LIPOPROTEIN"/>
    <property type="match status" value="1"/>
</dbReference>
<evidence type="ECO:0000256" key="3">
    <source>
        <dbReference type="ARBA" id="ARBA00023235"/>
    </source>
</evidence>
<reference evidence="4" key="1">
    <citation type="submission" date="2023-06" db="EMBL/GenBank/DDBJ databases">
        <title>Genomic of Agaribacillus aureum.</title>
        <authorList>
            <person name="Wang G."/>
        </authorList>
    </citation>
    <scope>NUCLEOTIDE SEQUENCE</scope>
    <source>
        <strain evidence="4">BMA12</strain>
    </source>
</reference>
<dbReference type="InterPro" id="IPR023750">
    <property type="entry name" value="RbsD-like_sf"/>
</dbReference>
<evidence type="ECO:0000313" key="5">
    <source>
        <dbReference type="Proteomes" id="UP001172083"/>
    </source>
</evidence>
<organism evidence="4 5">
    <name type="scientific">Agaribacillus aureus</name>
    <dbReference type="NCBI Taxonomy" id="3051825"/>
    <lineage>
        <taxon>Bacteria</taxon>
        <taxon>Pseudomonadati</taxon>
        <taxon>Bacteroidota</taxon>
        <taxon>Cytophagia</taxon>
        <taxon>Cytophagales</taxon>
        <taxon>Splendidivirgaceae</taxon>
        <taxon>Agaribacillus</taxon>
    </lineage>
</organism>
<comment type="catalytic activity">
    <reaction evidence="1">
        <text>beta-D-ribopyranose = beta-D-ribofuranose</text>
        <dbReference type="Rhea" id="RHEA:25432"/>
        <dbReference type="ChEBI" id="CHEBI:27476"/>
        <dbReference type="ChEBI" id="CHEBI:47002"/>
        <dbReference type="EC" id="5.4.99.62"/>
    </reaction>
</comment>
<dbReference type="InterPro" id="IPR007721">
    <property type="entry name" value="RbsD_FucU"/>
</dbReference>
<dbReference type="Gene3D" id="3.40.1650.10">
    <property type="entry name" value="RbsD-like domain"/>
    <property type="match status" value="1"/>
</dbReference>
<dbReference type="RefSeq" id="WP_346760264.1">
    <property type="nucleotide sequence ID" value="NZ_JAUJEB010000005.1"/>
</dbReference>
<sequence>MYFRNIIILVTIGIFGCSQQKLNSHEVEARQLQKNDWKSQVREKLMSYGHRNWIVVADAAYPMQSNPAIQTMVVDAGQLEAVEFINNSISNLDHVDANIFVDKEIAYVKEKNAKGIENYKEKLDRMLRGKPVESRLHEDIIKELDKAAELFNILILKTDQTIPYTSVFFQLECGYWDAASEKALRNIMENTP</sequence>
<dbReference type="Proteomes" id="UP001172083">
    <property type="component" value="Unassembled WGS sequence"/>
</dbReference>